<protein>
    <submittedName>
        <fullName evidence="1">Uncharacterized protein</fullName>
    </submittedName>
</protein>
<feature type="non-terminal residue" evidence="1">
    <location>
        <position position="201"/>
    </location>
</feature>
<comment type="caution">
    <text evidence="1">The sequence shown here is derived from an EMBL/GenBank/DDBJ whole genome shotgun (WGS) entry which is preliminary data.</text>
</comment>
<keyword evidence="2" id="KW-1185">Reference proteome</keyword>
<sequence length="201" mass="22357">TRSEEIIASIKYLSYTKVRTTNKRYQMQMDMLAASNDGFKSVEDYKAYLDTLKPHWFKDLVRDAAKVGIISSINVIESLEKLGRYYDMSSTSMVLAKPKLCFIVMSLPLWDIARMSMQMAVNFIVHNILKAPKTHNYLREWLTSRKLPYVVLPPVFAELVCLTGGTIKIDDAAAAATTTAAAATTAAATTTTTAKTDATKK</sequence>
<name>A0A8S4A2L6_9EUPU</name>
<reference evidence="1" key="1">
    <citation type="submission" date="2021-04" db="EMBL/GenBank/DDBJ databases">
        <authorList>
            <consortium name="Molecular Ecology Group"/>
        </authorList>
    </citation>
    <scope>NUCLEOTIDE SEQUENCE</scope>
</reference>
<evidence type="ECO:0000313" key="1">
    <source>
        <dbReference type="EMBL" id="CAG5134550.1"/>
    </source>
</evidence>
<organism evidence="1 2">
    <name type="scientific">Candidula unifasciata</name>
    <dbReference type="NCBI Taxonomy" id="100452"/>
    <lineage>
        <taxon>Eukaryota</taxon>
        <taxon>Metazoa</taxon>
        <taxon>Spiralia</taxon>
        <taxon>Lophotrochozoa</taxon>
        <taxon>Mollusca</taxon>
        <taxon>Gastropoda</taxon>
        <taxon>Heterobranchia</taxon>
        <taxon>Euthyneura</taxon>
        <taxon>Panpulmonata</taxon>
        <taxon>Eupulmonata</taxon>
        <taxon>Stylommatophora</taxon>
        <taxon>Helicina</taxon>
        <taxon>Helicoidea</taxon>
        <taxon>Geomitridae</taxon>
        <taxon>Candidula</taxon>
    </lineage>
</organism>
<dbReference type="EMBL" id="CAJHNH020007334">
    <property type="protein sequence ID" value="CAG5134550.1"/>
    <property type="molecule type" value="Genomic_DNA"/>
</dbReference>
<evidence type="ECO:0000313" key="2">
    <source>
        <dbReference type="Proteomes" id="UP000678393"/>
    </source>
</evidence>
<dbReference type="AlphaFoldDB" id="A0A8S4A2L6"/>
<dbReference type="Proteomes" id="UP000678393">
    <property type="component" value="Unassembled WGS sequence"/>
</dbReference>
<accession>A0A8S4A2L6</accession>
<gene>
    <name evidence="1" type="ORF">CUNI_LOCUS20108</name>
</gene>
<proteinExistence type="predicted"/>
<dbReference type="OrthoDB" id="6092352at2759"/>